<evidence type="ECO:0000259" key="1">
    <source>
        <dbReference type="Pfam" id="PF07944"/>
    </source>
</evidence>
<evidence type="ECO:0000259" key="3">
    <source>
        <dbReference type="Pfam" id="PF20620"/>
    </source>
</evidence>
<evidence type="ECO:0000259" key="4">
    <source>
        <dbReference type="Pfam" id="PF20736"/>
    </source>
</evidence>
<dbReference type="InterPro" id="IPR008928">
    <property type="entry name" value="6-hairpin_glycosidase_sf"/>
</dbReference>
<dbReference type="Pfam" id="PF20620">
    <property type="entry name" value="DUF6805"/>
    <property type="match status" value="1"/>
</dbReference>
<dbReference type="Proteomes" id="UP000324233">
    <property type="component" value="Chromosome"/>
</dbReference>
<feature type="domain" description="Non-reducing end beta-L-arabinofuranosidase-like GH127 middle" evidence="4">
    <location>
        <begin position="440"/>
        <end position="535"/>
    </location>
</feature>
<dbReference type="PANTHER" id="PTHR31151:SF0">
    <property type="entry name" value="PROLINE-TRNA LIGASE (DUF1680)"/>
    <property type="match status" value="1"/>
</dbReference>
<name>A0A5B9WEL9_9BACT</name>
<reference evidence="5 6" key="1">
    <citation type="submission" date="2019-08" db="EMBL/GenBank/DDBJ databases">
        <title>Deep-cultivation of Planctomycetes and their phenomic and genomic characterization uncovers novel biology.</title>
        <authorList>
            <person name="Wiegand S."/>
            <person name="Jogler M."/>
            <person name="Boedeker C."/>
            <person name="Pinto D."/>
            <person name="Vollmers J."/>
            <person name="Rivas-Marin E."/>
            <person name="Kohn T."/>
            <person name="Peeters S.H."/>
            <person name="Heuer A."/>
            <person name="Rast P."/>
            <person name="Oberbeckmann S."/>
            <person name="Bunk B."/>
            <person name="Jeske O."/>
            <person name="Meyerdierks A."/>
            <person name="Storesund J.E."/>
            <person name="Kallscheuer N."/>
            <person name="Luecker S."/>
            <person name="Lage O.M."/>
            <person name="Pohl T."/>
            <person name="Merkel B.J."/>
            <person name="Hornburger P."/>
            <person name="Mueller R.-W."/>
            <person name="Bruemmer F."/>
            <person name="Labrenz M."/>
            <person name="Spormann A.M."/>
            <person name="Op den Camp H."/>
            <person name="Overmann J."/>
            <person name="Amann R."/>
            <person name="Jetten M.S.M."/>
            <person name="Mascher T."/>
            <person name="Medema M.H."/>
            <person name="Devos D.P."/>
            <person name="Kaster A.-K."/>
            <person name="Ovreas L."/>
            <person name="Rohde M."/>
            <person name="Galperin M.Y."/>
            <person name="Jogler C."/>
        </authorList>
    </citation>
    <scope>NUCLEOTIDE SEQUENCE [LARGE SCALE GENOMIC DNA]</scope>
    <source>
        <strain evidence="5 6">OJF2</strain>
    </source>
</reference>
<dbReference type="PANTHER" id="PTHR31151">
    <property type="entry name" value="PROLINE-TRNA LIGASE (DUF1680)"/>
    <property type="match status" value="1"/>
</dbReference>
<keyword evidence="5" id="KW-0326">Glycosidase</keyword>
<dbReference type="InterPro" id="IPR012878">
    <property type="entry name" value="Beta-AFase-like_GH127_cat"/>
</dbReference>
<dbReference type="InterPro" id="IPR046544">
    <property type="entry name" value="GH146_SB_dom"/>
</dbReference>
<evidence type="ECO:0000313" key="5">
    <source>
        <dbReference type="EMBL" id="QEH38495.1"/>
    </source>
</evidence>
<dbReference type="EC" id="3.2.1.185" evidence="5"/>
<dbReference type="Pfam" id="PF16375">
    <property type="entry name" value="DUF4986"/>
    <property type="match status" value="1"/>
</dbReference>
<organism evidence="5 6">
    <name type="scientific">Aquisphaera giovannonii</name>
    <dbReference type="NCBI Taxonomy" id="406548"/>
    <lineage>
        <taxon>Bacteria</taxon>
        <taxon>Pseudomonadati</taxon>
        <taxon>Planctomycetota</taxon>
        <taxon>Planctomycetia</taxon>
        <taxon>Isosphaerales</taxon>
        <taxon>Isosphaeraceae</taxon>
        <taxon>Aquisphaera</taxon>
    </lineage>
</organism>
<dbReference type="RefSeq" id="WP_148597933.1">
    <property type="nucleotide sequence ID" value="NZ_CP042997.1"/>
</dbReference>
<dbReference type="SUPFAM" id="SSF48208">
    <property type="entry name" value="Six-hairpin glycosidases"/>
    <property type="match status" value="1"/>
</dbReference>
<accession>A0A5B9WEL9</accession>
<dbReference type="GO" id="GO:0102478">
    <property type="term" value="F:beta-L-arabinofuranosidase activity"/>
    <property type="evidence" value="ECO:0007669"/>
    <property type="project" value="UniProtKB-EC"/>
</dbReference>
<dbReference type="GO" id="GO:0005975">
    <property type="term" value="P:carbohydrate metabolic process"/>
    <property type="evidence" value="ECO:0007669"/>
    <property type="project" value="InterPro"/>
</dbReference>
<dbReference type="EMBL" id="CP042997">
    <property type="protein sequence ID" value="QEH38495.1"/>
    <property type="molecule type" value="Genomic_DNA"/>
</dbReference>
<evidence type="ECO:0000313" key="6">
    <source>
        <dbReference type="Proteomes" id="UP000324233"/>
    </source>
</evidence>
<gene>
    <name evidence="5" type="primary">hypBA1_7</name>
    <name evidence="5" type="ORF">OJF2_70980</name>
</gene>
<keyword evidence="6" id="KW-1185">Reference proteome</keyword>
<protein>
    <submittedName>
        <fullName evidence="5">Non-reducing end beta-L-arabinofuranosidase</fullName>
        <ecNumber evidence="5">3.2.1.185</ecNumber>
    </submittedName>
</protein>
<dbReference type="InterPro" id="IPR032275">
    <property type="entry name" value="DUF4986"/>
</dbReference>
<dbReference type="Pfam" id="PF07944">
    <property type="entry name" value="Beta-AFase-like_GH127_cat"/>
    <property type="match status" value="1"/>
</dbReference>
<feature type="domain" description="Non-reducing end beta-L-arabinofuranosidase-like GH127 catalytic" evidence="1">
    <location>
        <begin position="50"/>
        <end position="429"/>
    </location>
</feature>
<dbReference type="AlphaFoldDB" id="A0A5B9WEL9"/>
<dbReference type="OrthoDB" id="9757939at2"/>
<dbReference type="Pfam" id="PF20736">
    <property type="entry name" value="Glyco_hydro127M"/>
    <property type="match status" value="1"/>
</dbReference>
<dbReference type="InterPro" id="IPR049046">
    <property type="entry name" value="Beta-AFase-like_GH127_middle"/>
</dbReference>
<evidence type="ECO:0000259" key="2">
    <source>
        <dbReference type="Pfam" id="PF16375"/>
    </source>
</evidence>
<proteinExistence type="predicted"/>
<sequence>MDRSRPRPVVLALTLASLGLGVGAMGQSRAADAAAAERVSTPAELYPLTSVRLLDGPFTAAVESNRRYLLAVDPDRLLEPFRREAGLKPRKPPYGNWESGGLDGHIAGHYLSALANMIAAGQDTKDGELRRRLDHMVDELDACQQKNGDGYVGGVPGGRALWKEVASGNVGAVNRKWVPWYNVHKTFAGLRDAYLVAGNAKARDVLLRLGDWVGRVTGGLSDAQMQRMLGQEHGGMNEVLADVCAITGDEKYLKLARRFSHRAVLDPLGRGEDRLTGLHANTQIPKVVGLERIATLAGDTQADAGARFFWETVSGRRSVAFGGNSVSEHFNDPKDFHGLLEHREGPETCNTYNMLRLTEQLFDAGPRAAYADYYERALFNHILASIHPDVPGYVYFTPIRPGHYRVYSQPDKGFWCCVGSGMENPGKYGRFIYARAKDGLYVNLFLASELDAPELGLKLRQETAFPDEERTRLTLHLERPSTFTLHVRNPGWTAPGAFAVEVNGEPVKVDSAPSSYAAIRREWKDGDRVEVRLPMRTTAEGLPDGSAWYAILRGPIVLASPSGTDHLDGLRAGAGRGDHIAGGPYVPLDATPALLTTAAELPSHVVPDPSAGPLRFRLMDVVEPPTKDGLPLLPFFRLHDARYQMYWPLTTRAELAARKERLAAAEREKLARDAATIDFVAVGEQQPEADHGLAGEGMDSGTFQGRRWRHGRWFQYTLRTRGAKAAELAITYSGWDRGRDFDVLANGRTLATVHLDGSRRGRFFEARYPIPADLLAAAPDGRLTIKLAAPSGLAGGIFDIRLLRPDAPGARPTTGSSD</sequence>
<feature type="domain" description="Glycoside hydrolase GH146 substrate-binding" evidence="3">
    <location>
        <begin position="673"/>
        <end position="803"/>
    </location>
</feature>
<keyword evidence="5" id="KW-0378">Hydrolase</keyword>
<dbReference type="KEGG" id="agv:OJF2_70980"/>
<feature type="domain" description="DUF4986" evidence="2">
    <location>
        <begin position="563"/>
        <end position="647"/>
    </location>
</feature>